<feature type="compositionally biased region" description="Basic residues" evidence="6">
    <location>
        <begin position="308"/>
        <end position="317"/>
    </location>
</feature>
<dbReference type="GO" id="GO:0005634">
    <property type="term" value="C:nucleus"/>
    <property type="evidence" value="ECO:0007669"/>
    <property type="project" value="UniProtKB-SubCell"/>
</dbReference>
<evidence type="ECO:0000256" key="1">
    <source>
        <dbReference type="ARBA" id="ARBA00004123"/>
    </source>
</evidence>
<feature type="region of interest" description="Disordered" evidence="6">
    <location>
        <begin position="206"/>
        <end position="233"/>
    </location>
</feature>
<accession>A0A915E2A9</accession>
<feature type="compositionally biased region" description="Basic and acidic residues" evidence="6">
    <location>
        <begin position="328"/>
        <end position="339"/>
    </location>
</feature>
<keyword evidence="7" id="KW-1185">Reference proteome</keyword>
<dbReference type="AlphaFoldDB" id="A0A915E2A9"/>
<feature type="compositionally biased region" description="Basic and acidic residues" evidence="6">
    <location>
        <begin position="141"/>
        <end position="155"/>
    </location>
</feature>
<feature type="region of interest" description="Disordered" evidence="6">
    <location>
        <begin position="141"/>
        <end position="193"/>
    </location>
</feature>
<keyword evidence="4 5" id="KW-0539">Nucleus</keyword>
<evidence type="ECO:0000256" key="2">
    <source>
        <dbReference type="ARBA" id="ARBA00010077"/>
    </source>
</evidence>
<evidence type="ECO:0000256" key="3">
    <source>
        <dbReference type="ARBA" id="ARBA00022517"/>
    </source>
</evidence>
<dbReference type="InterPro" id="IPR007023">
    <property type="entry name" value="Ribosom_reg"/>
</dbReference>
<feature type="compositionally biased region" description="Basic and acidic residues" evidence="6">
    <location>
        <begin position="268"/>
        <end position="285"/>
    </location>
</feature>
<evidence type="ECO:0000256" key="6">
    <source>
        <dbReference type="SAM" id="MobiDB-lite"/>
    </source>
</evidence>
<comment type="subcellular location">
    <subcellularLocation>
        <location evidence="1 5">Nucleus</location>
    </subcellularLocation>
</comment>
<name>A0A915E2A9_9BILA</name>
<keyword evidence="3 5" id="KW-0690">Ribosome biogenesis</keyword>
<organism evidence="7 8">
    <name type="scientific">Ditylenchus dipsaci</name>
    <dbReference type="NCBI Taxonomy" id="166011"/>
    <lineage>
        <taxon>Eukaryota</taxon>
        <taxon>Metazoa</taxon>
        <taxon>Ecdysozoa</taxon>
        <taxon>Nematoda</taxon>
        <taxon>Chromadorea</taxon>
        <taxon>Rhabditida</taxon>
        <taxon>Tylenchina</taxon>
        <taxon>Tylenchomorpha</taxon>
        <taxon>Sphaerularioidea</taxon>
        <taxon>Anguinidae</taxon>
        <taxon>Anguininae</taxon>
        <taxon>Ditylenchus</taxon>
    </lineage>
</organism>
<comment type="similarity">
    <text evidence="2 5">Belongs to the RRS1 family.</text>
</comment>
<comment type="function">
    <text evidence="5">Involved in ribosomal large subunit assembly.</text>
</comment>
<feature type="region of interest" description="Disordered" evidence="6">
    <location>
        <begin position="265"/>
        <end position="347"/>
    </location>
</feature>
<dbReference type="Proteomes" id="UP000887574">
    <property type="component" value="Unplaced"/>
</dbReference>
<reference evidence="8" key="1">
    <citation type="submission" date="2022-11" db="UniProtKB">
        <authorList>
            <consortium name="WormBaseParasite"/>
        </authorList>
    </citation>
    <scope>IDENTIFICATION</scope>
</reference>
<proteinExistence type="inferred from homology"/>
<feature type="compositionally biased region" description="Polar residues" evidence="6">
    <location>
        <begin position="178"/>
        <end position="188"/>
    </location>
</feature>
<evidence type="ECO:0000313" key="8">
    <source>
        <dbReference type="WBParaSite" id="jg25445"/>
    </source>
</evidence>
<dbReference type="WBParaSite" id="jg25445">
    <property type="protein sequence ID" value="jg25445"/>
    <property type="gene ID" value="jg25445"/>
</dbReference>
<evidence type="ECO:0000256" key="5">
    <source>
        <dbReference type="RuleBase" id="RU364132"/>
    </source>
</evidence>
<evidence type="ECO:0000313" key="7">
    <source>
        <dbReference type="Proteomes" id="UP000887574"/>
    </source>
</evidence>
<sequence length="347" mass="39912">MSIAPVVYKSIEVNKLTEPLVDLGNLLLVDRDSIDDTVDGEKKAQKLSDEDFLNMELPRKQVDSAICAQLPEGTYRLPREKPVPEKREPTKWEKFAREKGIVSQKKGNRKVWDDTAQDWNRVMDIIPDQKDPYKDYFEERKQEKKERVNKNEVQRLRNIGRSMKSSGGSGSNFVPLGQQLNGPQTPKQASRELTEQMHRAKNATASVGKFQDSLKGEKKAKLGEKRKFGPNESGIVGERQHQLEILDKLQSKKPKLSEAKFNAAAEHTVAEQRRNGEINENGEERRKKKSSMRRSNAGLASKYAGKANMHRQQHFNKTRSPVIKVMHPRLERREPEKQRKALFNCYR</sequence>
<feature type="compositionally biased region" description="Basic and acidic residues" evidence="6">
    <location>
        <begin position="212"/>
        <end position="229"/>
    </location>
</feature>
<dbReference type="GO" id="GO:0042254">
    <property type="term" value="P:ribosome biogenesis"/>
    <property type="evidence" value="ECO:0007669"/>
    <property type="project" value="UniProtKB-KW"/>
</dbReference>
<dbReference type="Pfam" id="PF04939">
    <property type="entry name" value="RRS1"/>
    <property type="match status" value="1"/>
</dbReference>
<protein>
    <recommendedName>
        <fullName evidence="5">Ribosome biogenesis regulatory protein</fullName>
    </recommendedName>
</protein>
<evidence type="ECO:0000256" key="4">
    <source>
        <dbReference type="ARBA" id="ARBA00023242"/>
    </source>
</evidence>